<dbReference type="EMBL" id="MDHH01000004">
    <property type="protein sequence ID" value="OUE00873.1"/>
    <property type="molecule type" value="Genomic_DNA"/>
</dbReference>
<protein>
    <submittedName>
        <fullName evidence="5">Sepiapterin reductase</fullName>
    </submittedName>
</protein>
<reference evidence="5 6" key="1">
    <citation type="submission" date="2016-08" db="EMBL/GenBank/DDBJ databases">
        <title>Genome sequence of Clavibacter michiganensis subsp. michiganensis strain CASJ007.</title>
        <authorList>
            <person name="Thapa S.P."/>
            <person name="Coaker G."/>
        </authorList>
    </citation>
    <scope>NUCLEOTIDE SEQUENCE [LARGE SCALE GENOMIC DNA]</scope>
    <source>
        <strain evidence="5">CASJ007</strain>
    </source>
</reference>
<dbReference type="SUPFAM" id="SSF51735">
    <property type="entry name" value="NAD(P)-binding Rossmann-fold domains"/>
    <property type="match status" value="1"/>
</dbReference>
<dbReference type="InterPro" id="IPR002347">
    <property type="entry name" value="SDR_fam"/>
</dbReference>
<dbReference type="PRINTS" id="PR00080">
    <property type="entry name" value="SDRFAMILY"/>
</dbReference>
<dbReference type="InterPro" id="IPR057326">
    <property type="entry name" value="KR_dom"/>
</dbReference>
<gene>
    <name evidence="5" type="ORF">CMMCAS07_15655</name>
</gene>
<evidence type="ECO:0000313" key="6">
    <source>
        <dbReference type="Proteomes" id="UP000195062"/>
    </source>
</evidence>
<dbReference type="PRINTS" id="PR00081">
    <property type="entry name" value="GDHRDH"/>
</dbReference>
<dbReference type="Gene3D" id="3.40.50.720">
    <property type="entry name" value="NAD(P)-binding Rossmann-like Domain"/>
    <property type="match status" value="1"/>
</dbReference>
<dbReference type="GO" id="GO:0016491">
    <property type="term" value="F:oxidoreductase activity"/>
    <property type="evidence" value="ECO:0007669"/>
    <property type="project" value="UniProtKB-KW"/>
</dbReference>
<dbReference type="InterPro" id="IPR051911">
    <property type="entry name" value="SDR_oxidoreductase"/>
</dbReference>
<keyword evidence="6" id="KW-1185">Reference proteome</keyword>
<feature type="domain" description="Ketoreductase" evidence="4">
    <location>
        <begin position="20"/>
        <end position="198"/>
    </location>
</feature>
<keyword evidence="2" id="KW-0560">Oxidoreductase</keyword>
<evidence type="ECO:0000256" key="2">
    <source>
        <dbReference type="ARBA" id="ARBA00023002"/>
    </source>
</evidence>
<dbReference type="Proteomes" id="UP000195062">
    <property type="component" value="Unassembled WGS sequence"/>
</dbReference>
<comment type="similarity">
    <text evidence="1 3">Belongs to the short-chain dehydrogenases/reductases (SDR) family.</text>
</comment>
<sequence length="297" mass="31932">MRGPRTTLAEGYLREDIPMKTWFITGASKGFGREWAEAALERGDRVAATARDTSALDALVERHGDAVLPLRLDVTDRDAGIAAVQQAAERFGSLDVVVNNAGFGQFGAIEEITEDEARGQFETNVFGALWITQAAVAIMREQGSGHIVQVSSIGGISAFTNTGIYHASKWALEGLSQSLSLEVAEFGIHVTLVEPAGYSTDWSGASAKRSEPIAAYDGMRERRAEGYKNTTPGDPTATRDAILAIVDAVEPPLRIFLGDGPLAIAEQDYASRLATWREWEDVSVAAQGKTRSSADED</sequence>
<dbReference type="Pfam" id="PF00106">
    <property type="entry name" value="adh_short"/>
    <property type="match status" value="1"/>
</dbReference>
<dbReference type="InterPro" id="IPR036291">
    <property type="entry name" value="NAD(P)-bd_dom_sf"/>
</dbReference>
<dbReference type="CDD" id="cd05374">
    <property type="entry name" value="17beta-HSD-like_SDR_c"/>
    <property type="match status" value="1"/>
</dbReference>
<evidence type="ECO:0000313" key="5">
    <source>
        <dbReference type="EMBL" id="OUE00873.1"/>
    </source>
</evidence>
<proteinExistence type="inferred from homology"/>
<dbReference type="SMART" id="SM00822">
    <property type="entry name" value="PKS_KR"/>
    <property type="match status" value="1"/>
</dbReference>
<evidence type="ECO:0000259" key="4">
    <source>
        <dbReference type="SMART" id="SM00822"/>
    </source>
</evidence>
<name>A0A251XG44_CLAMM</name>
<dbReference type="PANTHER" id="PTHR43976">
    <property type="entry name" value="SHORT CHAIN DEHYDROGENASE"/>
    <property type="match status" value="1"/>
</dbReference>
<evidence type="ECO:0000256" key="1">
    <source>
        <dbReference type="ARBA" id="ARBA00006484"/>
    </source>
</evidence>
<dbReference type="NCBIfam" id="NF006114">
    <property type="entry name" value="PRK08263.1"/>
    <property type="match status" value="1"/>
</dbReference>
<evidence type="ECO:0000256" key="3">
    <source>
        <dbReference type="RuleBase" id="RU000363"/>
    </source>
</evidence>
<dbReference type="PANTHER" id="PTHR43976:SF16">
    <property type="entry name" value="SHORT-CHAIN DEHYDROGENASE_REDUCTASE FAMILY PROTEIN"/>
    <property type="match status" value="1"/>
</dbReference>
<comment type="caution">
    <text evidence="5">The sequence shown here is derived from an EMBL/GenBank/DDBJ whole genome shotgun (WGS) entry which is preliminary data.</text>
</comment>
<dbReference type="AlphaFoldDB" id="A0A251XG44"/>
<organism evidence="5 6">
    <name type="scientific">Clavibacter michiganensis subsp. michiganensis</name>
    <dbReference type="NCBI Taxonomy" id="33013"/>
    <lineage>
        <taxon>Bacteria</taxon>
        <taxon>Bacillati</taxon>
        <taxon>Actinomycetota</taxon>
        <taxon>Actinomycetes</taxon>
        <taxon>Micrococcales</taxon>
        <taxon>Microbacteriaceae</taxon>
        <taxon>Clavibacter</taxon>
    </lineage>
</organism>
<accession>A0A251XG44</accession>